<protein>
    <submittedName>
        <fullName evidence="4">Tail fiber protein</fullName>
    </submittedName>
</protein>
<keyword evidence="5" id="KW-1185">Reference proteome</keyword>
<reference evidence="4 5" key="1">
    <citation type="submission" date="2024-05" db="EMBL/GenBank/DDBJ databases">
        <authorList>
            <person name="Jiang F."/>
        </authorList>
    </citation>
    <scope>NUCLEOTIDE SEQUENCE [LARGE SCALE GENOMIC DNA]</scope>
    <source>
        <strain evidence="4 5">LZ166</strain>
    </source>
</reference>
<dbReference type="EMBL" id="JBDPGJ010000005">
    <property type="protein sequence ID" value="MEX0408466.1"/>
    <property type="molecule type" value="Genomic_DNA"/>
</dbReference>
<feature type="chain" id="PRO_5046161458" evidence="2">
    <location>
        <begin position="30"/>
        <end position="201"/>
    </location>
</feature>
<feature type="domain" description="Phage tail collar" evidence="3">
    <location>
        <begin position="36"/>
        <end position="92"/>
    </location>
</feature>
<gene>
    <name evidence="4" type="ORF">ABGN05_22660</name>
</gene>
<feature type="signal peptide" evidence="2">
    <location>
        <begin position="1"/>
        <end position="29"/>
    </location>
</feature>
<evidence type="ECO:0000259" key="3">
    <source>
        <dbReference type="Pfam" id="PF07484"/>
    </source>
</evidence>
<name>A0ABV3SRC8_9HYPH</name>
<sequence length="201" mass="20863">MKTQSRYIRAVAVAAILSGPAFTSSPANAQAEPFIGQLMLFGGNFCPRGWGRADGSLLAISQNTALFSILGTTYGGNGQTTFALPDLRGRAPIHNGTGPGLTNYILGQTGGAESLTIGINNMPPHNHSVRATSSDANKKGPANDFLGANDTSPQYHDGPADKVMDPAMIANTGGGQAIGKRSPYLALMWCVALVGIYPSQN</sequence>
<dbReference type="InterPro" id="IPR011083">
    <property type="entry name" value="Phage_tail_collar_dom"/>
</dbReference>
<dbReference type="Proteomes" id="UP001556692">
    <property type="component" value="Unassembled WGS sequence"/>
</dbReference>
<keyword evidence="2" id="KW-0732">Signal</keyword>
<evidence type="ECO:0000313" key="5">
    <source>
        <dbReference type="Proteomes" id="UP001556692"/>
    </source>
</evidence>
<proteinExistence type="predicted"/>
<comment type="caution">
    <text evidence="4">The sequence shown here is derived from an EMBL/GenBank/DDBJ whole genome shotgun (WGS) entry which is preliminary data.</text>
</comment>
<dbReference type="SUPFAM" id="SSF88874">
    <property type="entry name" value="Receptor-binding domain of short tail fibre protein gp12"/>
    <property type="match status" value="1"/>
</dbReference>
<dbReference type="InterPro" id="IPR037053">
    <property type="entry name" value="Phage_tail_collar_dom_sf"/>
</dbReference>
<accession>A0ABV3SRC8</accession>
<evidence type="ECO:0000256" key="2">
    <source>
        <dbReference type="SAM" id="SignalP"/>
    </source>
</evidence>
<organism evidence="4 5">
    <name type="scientific">Aquibium pacificus</name>
    <dbReference type="NCBI Taxonomy" id="3153579"/>
    <lineage>
        <taxon>Bacteria</taxon>
        <taxon>Pseudomonadati</taxon>
        <taxon>Pseudomonadota</taxon>
        <taxon>Alphaproteobacteria</taxon>
        <taxon>Hyphomicrobiales</taxon>
        <taxon>Phyllobacteriaceae</taxon>
        <taxon>Aquibium</taxon>
    </lineage>
</organism>
<dbReference type="Pfam" id="PF07484">
    <property type="entry name" value="Collar"/>
    <property type="match status" value="1"/>
</dbReference>
<evidence type="ECO:0000313" key="4">
    <source>
        <dbReference type="EMBL" id="MEX0408466.1"/>
    </source>
</evidence>
<dbReference type="Gene3D" id="3.90.1340.10">
    <property type="entry name" value="Phage tail collar domain"/>
    <property type="match status" value="1"/>
</dbReference>
<dbReference type="RefSeq" id="WP_367956330.1">
    <property type="nucleotide sequence ID" value="NZ_JBDPGJ010000005.1"/>
</dbReference>
<evidence type="ECO:0000256" key="1">
    <source>
        <dbReference type="SAM" id="MobiDB-lite"/>
    </source>
</evidence>
<feature type="region of interest" description="Disordered" evidence="1">
    <location>
        <begin position="126"/>
        <end position="162"/>
    </location>
</feature>